<reference evidence="2 3" key="1">
    <citation type="submission" date="2017-04" db="EMBL/GenBank/DDBJ databases">
        <title>Monoglobus pectinilyticus 14 draft genome.</title>
        <authorList>
            <person name="Kim C."/>
            <person name="Rosendale D.I."/>
            <person name="Kelly W.J."/>
            <person name="Tannock G.W."/>
            <person name="Patchett M.L."/>
            <person name="Jordens J.Z."/>
        </authorList>
    </citation>
    <scope>NUCLEOTIDE SEQUENCE [LARGE SCALE GENOMIC DNA]</scope>
    <source>
        <strain evidence="2 3">14</strain>
    </source>
</reference>
<dbReference type="AlphaFoldDB" id="A0A2K9P4K5"/>
<name>A0A2K9P4K5_9FIRM</name>
<organism evidence="2 3">
    <name type="scientific">Monoglobus pectinilyticus</name>
    <dbReference type="NCBI Taxonomy" id="1981510"/>
    <lineage>
        <taxon>Bacteria</taxon>
        <taxon>Bacillati</taxon>
        <taxon>Bacillota</taxon>
        <taxon>Clostridia</taxon>
        <taxon>Monoglobales</taxon>
        <taxon>Monoglobaceae</taxon>
        <taxon>Monoglobus</taxon>
    </lineage>
</organism>
<evidence type="ECO:0000313" key="2">
    <source>
        <dbReference type="EMBL" id="AUO20160.1"/>
    </source>
</evidence>
<keyword evidence="1" id="KW-0812">Transmembrane</keyword>
<evidence type="ECO:0000256" key="1">
    <source>
        <dbReference type="SAM" id="Phobius"/>
    </source>
</evidence>
<keyword evidence="1" id="KW-0472">Membrane</keyword>
<feature type="transmembrane region" description="Helical" evidence="1">
    <location>
        <begin position="21"/>
        <end position="41"/>
    </location>
</feature>
<evidence type="ECO:0000313" key="3">
    <source>
        <dbReference type="Proteomes" id="UP000235589"/>
    </source>
</evidence>
<dbReference type="KEGG" id="mpec:B9O19_02016"/>
<keyword evidence="3" id="KW-1185">Reference proteome</keyword>
<keyword evidence="1" id="KW-1133">Transmembrane helix</keyword>
<protein>
    <submittedName>
        <fullName evidence="2">Uncharacterized protein</fullName>
    </submittedName>
</protein>
<dbReference type="EMBL" id="CP020991">
    <property type="protein sequence ID" value="AUO20160.1"/>
    <property type="molecule type" value="Genomic_DNA"/>
</dbReference>
<sequence length="47" mass="5437">MNIKFNKKEKQIFINRYLSGVLIESITADIGIVHSTLYSLINNLKKK</sequence>
<proteinExistence type="predicted"/>
<gene>
    <name evidence="2" type="ORF">B9O19_02016</name>
</gene>
<dbReference type="Proteomes" id="UP000235589">
    <property type="component" value="Chromosome"/>
</dbReference>
<accession>A0A2K9P4K5</accession>